<feature type="domain" description="Peptidase M20 dimerisation" evidence="3">
    <location>
        <begin position="215"/>
        <end position="314"/>
    </location>
</feature>
<dbReference type="RefSeq" id="WP_277862685.1">
    <property type="nucleotide sequence ID" value="NZ_JARRAG010000002.1"/>
</dbReference>
<evidence type="ECO:0000313" key="5">
    <source>
        <dbReference type="Proteomes" id="UP001216907"/>
    </source>
</evidence>
<feature type="chain" id="PRO_5045489641" evidence="2">
    <location>
        <begin position="21"/>
        <end position="437"/>
    </location>
</feature>
<evidence type="ECO:0000313" key="4">
    <source>
        <dbReference type="EMBL" id="MDG3006385.1"/>
    </source>
</evidence>
<protein>
    <submittedName>
        <fullName evidence="4">Amidohydrolase</fullName>
    </submittedName>
</protein>
<sequence>MRRCLIVGLVLLSACTRSQADDPAAPDAWLESHREAFFGLYQNLHRNPELSNQEARTAARMAGELTKLGAKVTTGVGKHGVVGLLENGPGPVVLVRTDMDALPVTEETGLPYASTAKATDPQGREVGVMHACGHDVHMTSFIATATWLAEHKDRWSGTALLIAQPAEEAINGARAMLDDGLYTRFPKPDFALALHCKADGAVGDVYFRPGPMLANSTSLDVVIRGKGGHGAMPHKAVDPIVLAALAVLDFQTIVSREVQPIDPAVVTVGSIHGGTKHNIISDEVKLQLTLRSYKESVRLQLIEGVERRVKALALAHKAPEPTVTVHESTPETSNDPGLVGRVSPLLKRALGEEHVVLADPVMGAEDFALYAQDGVPIMMFWIGTVPRERIQAAAAQGQTLPSLHSNRYHPEAEASIAVGVRAMTAAVTGLLPPKAQP</sequence>
<comment type="caution">
    <text evidence="4">The sequence shown here is derived from an EMBL/GenBank/DDBJ whole genome shotgun (WGS) entry which is preliminary data.</text>
</comment>
<dbReference type="InterPro" id="IPR017439">
    <property type="entry name" value="Amidohydrolase"/>
</dbReference>
<dbReference type="InterPro" id="IPR036264">
    <property type="entry name" value="Bact_exopeptidase_dim_dom"/>
</dbReference>
<dbReference type="PIRSF" id="PIRSF005962">
    <property type="entry name" value="Pept_M20D_amidohydro"/>
    <property type="match status" value="1"/>
</dbReference>
<dbReference type="InterPro" id="IPR011650">
    <property type="entry name" value="Peptidase_M20_dimer"/>
</dbReference>
<proteinExistence type="predicted"/>
<dbReference type="PANTHER" id="PTHR11014">
    <property type="entry name" value="PEPTIDASE M20 FAMILY MEMBER"/>
    <property type="match status" value="1"/>
</dbReference>
<evidence type="ECO:0000256" key="2">
    <source>
        <dbReference type="SAM" id="SignalP"/>
    </source>
</evidence>
<reference evidence="4 5" key="1">
    <citation type="submission" date="2023-03" db="EMBL/GenBank/DDBJ databases">
        <title>Paludisphaera mucosa sp. nov. a novel planctomycete from northern fen.</title>
        <authorList>
            <person name="Ivanova A."/>
        </authorList>
    </citation>
    <scope>NUCLEOTIDE SEQUENCE [LARGE SCALE GENOMIC DNA]</scope>
    <source>
        <strain evidence="4 5">Pla2</strain>
    </source>
</reference>
<name>A0ABT6FG71_9BACT</name>
<keyword evidence="1" id="KW-0378">Hydrolase</keyword>
<dbReference type="EMBL" id="JARRAG010000002">
    <property type="protein sequence ID" value="MDG3006385.1"/>
    <property type="molecule type" value="Genomic_DNA"/>
</dbReference>
<dbReference type="PANTHER" id="PTHR11014:SF63">
    <property type="entry name" value="METALLOPEPTIDASE, PUTATIVE (AFU_ORTHOLOGUE AFUA_6G09600)-RELATED"/>
    <property type="match status" value="1"/>
</dbReference>
<dbReference type="SUPFAM" id="SSF53187">
    <property type="entry name" value="Zn-dependent exopeptidases"/>
    <property type="match status" value="1"/>
</dbReference>
<feature type="signal peptide" evidence="2">
    <location>
        <begin position="1"/>
        <end position="20"/>
    </location>
</feature>
<dbReference type="Proteomes" id="UP001216907">
    <property type="component" value="Unassembled WGS sequence"/>
</dbReference>
<keyword evidence="5" id="KW-1185">Reference proteome</keyword>
<evidence type="ECO:0000259" key="3">
    <source>
        <dbReference type="Pfam" id="PF07687"/>
    </source>
</evidence>
<keyword evidence="2" id="KW-0732">Signal</keyword>
<dbReference type="InterPro" id="IPR002933">
    <property type="entry name" value="Peptidase_M20"/>
</dbReference>
<dbReference type="SUPFAM" id="SSF55031">
    <property type="entry name" value="Bacterial exopeptidase dimerisation domain"/>
    <property type="match status" value="1"/>
</dbReference>
<accession>A0ABT6FG71</accession>
<dbReference type="Gene3D" id="3.40.630.10">
    <property type="entry name" value="Zn peptidases"/>
    <property type="match status" value="1"/>
</dbReference>
<dbReference type="Pfam" id="PF07687">
    <property type="entry name" value="M20_dimer"/>
    <property type="match status" value="1"/>
</dbReference>
<dbReference type="NCBIfam" id="TIGR01891">
    <property type="entry name" value="amidohydrolases"/>
    <property type="match status" value="1"/>
</dbReference>
<organism evidence="4 5">
    <name type="scientific">Paludisphaera mucosa</name>
    <dbReference type="NCBI Taxonomy" id="3030827"/>
    <lineage>
        <taxon>Bacteria</taxon>
        <taxon>Pseudomonadati</taxon>
        <taxon>Planctomycetota</taxon>
        <taxon>Planctomycetia</taxon>
        <taxon>Isosphaerales</taxon>
        <taxon>Isosphaeraceae</taxon>
        <taxon>Paludisphaera</taxon>
    </lineage>
</organism>
<gene>
    <name evidence="4" type="ORF">PZE19_21650</name>
</gene>
<dbReference type="Gene3D" id="3.30.70.360">
    <property type="match status" value="1"/>
</dbReference>
<dbReference type="PROSITE" id="PS51257">
    <property type="entry name" value="PROKAR_LIPOPROTEIN"/>
    <property type="match status" value="1"/>
</dbReference>
<evidence type="ECO:0000256" key="1">
    <source>
        <dbReference type="ARBA" id="ARBA00022801"/>
    </source>
</evidence>
<dbReference type="Pfam" id="PF01546">
    <property type="entry name" value="Peptidase_M20"/>
    <property type="match status" value="1"/>
</dbReference>